<evidence type="ECO:0000313" key="2">
    <source>
        <dbReference type="EMBL" id="OTG26958.1"/>
    </source>
</evidence>
<reference evidence="3" key="1">
    <citation type="journal article" date="2017" name="Nature">
        <title>The sunflower genome provides insights into oil metabolism, flowering and Asterid evolution.</title>
        <authorList>
            <person name="Badouin H."/>
            <person name="Gouzy J."/>
            <person name="Grassa C.J."/>
            <person name="Murat F."/>
            <person name="Staton S.E."/>
            <person name="Cottret L."/>
            <person name="Lelandais-Briere C."/>
            <person name="Owens G.L."/>
            <person name="Carrere S."/>
            <person name="Mayjonade B."/>
            <person name="Legrand L."/>
            <person name="Gill N."/>
            <person name="Kane N.C."/>
            <person name="Bowers J.E."/>
            <person name="Hubner S."/>
            <person name="Bellec A."/>
            <person name="Berard A."/>
            <person name="Berges H."/>
            <person name="Blanchet N."/>
            <person name="Boniface M.C."/>
            <person name="Brunel D."/>
            <person name="Catrice O."/>
            <person name="Chaidir N."/>
            <person name="Claudel C."/>
            <person name="Donnadieu C."/>
            <person name="Faraut T."/>
            <person name="Fievet G."/>
            <person name="Helmstetter N."/>
            <person name="King M."/>
            <person name="Knapp S.J."/>
            <person name="Lai Z."/>
            <person name="Le Paslier M.C."/>
            <person name="Lippi Y."/>
            <person name="Lorenzon L."/>
            <person name="Mandel J.R."/>
            <person name="Marage G."/>
            <person name="Marchand G."/>
            <person name="Marquand E."/>
            <person name="Bret-Mestries E."/>
            <person name="Morien E."/>
            <person name="Nambeesan S."/>
            <person name="Nguyen T."/>
            <person name="Pegot-Espagnet P."/>
            <person name="Pouilly N."/>
            <person name="Raftis F."/>
            <person name="Sallet E."/>
            <person name="Schiex T."/>
            <person name="Thomas J."/>
            <person name="Vandecasteele C."/>
            <person name="Vares D."/>
            <person name="Vear F."/>
            <person name="Vautrin S."/>
            <person name="Crespi M."/>
            <person name="Mangin B."/>
            <person name="Burke J.M."/>
            <person name="Salse J."/>
            <person name="Munos S."/>
            <person name="Vincourt P."/>
            <person name="Rieseberg L.H."/>
            <person name="Langlade N.B."/>
        </authorList>
    </citation>
    <scope>NUCLEOTIDE SEQUENCE [LARGE SCALE GENOMIC DNA]</scope>
    <source>
        <strain evidence="3">cv. SF193</strain>
    </source>
</reference>
<dbReference type="InParanoid" id="A0A251UUD6"/>
<organism evidence="2 3">
    <name type="scientific">Helianthus annuus</name>
    <name type="common">Common sunflower</name>
    <dbReference type="NCBI Taxonomy" id="4232"/>
    <lineage>
        <taxon>Eukaryota</taxon>
        <taxon>Viridiplantae</taxon>
        <taxon>Streptophyta</taxon>
        <taxon>Embryophyta</taxon>
        <taxon>Tracheophyta</taxon>
        <taxon>Spermatophyta</taxon>
        <taxon>Magnoliopsida</taxon>
        <taxon>eudicotyledons</taxon>
        <taxon>Gunneridae</taxon>
        <taxon>Pentapetalae</taxon>
        <taxon>asterids</taxon>
        <taxon>campanulids</taxon>
        <taxon>Asterales</taxon>
        <taxon>Asteraceae</taxon>
        <taxon>Asteroideae</taxon>
        <taxon>Heliantheae alliance</taxon>
        <taxon>Heliantheae</taxon>
        <taxon>Helianthus</taxon>
    </lineage>
</organism>
<sequence>MCVFLTTFFTFSFGCDAGKHQQAFELAGGFAPLKCFDDFKRTGTEWTSSAHIITVVIPLPCCHWYMPSRSWFDRRTDGSVTVV</sequence>
<name>A0A251UUD6_HELAN</name>
<keyword evidence="1" id="KW-0732">Signal</keyword>
<keyword evidence="3" id="KW-1185">Reference proteome</keyword>
<gene>
    <name evidence="2" type="ORF">HannXRQ_Chr04g0094791</name>
</gene>
<feature type="signal peptide" evidence="1">
    <location>
        <begin position="1"/>
        <end position="17"/>
    </location>
</feature>
<dbReference type="Proteomes" id="UP000215914">
    <property type="component" value="Chromosome 4"/>
</dbReference>
<protein>
    <recommendedName>
        <fullName evidence="4">Secreted protein</fullName>
    </recommendedName>
</protein>
<evidence type="ECO:0000256" key="1">
    <source>
        <dbReference type="SAM" id="SignalP"/>
    </source>
</evidence>
<evidence type="ECO:0000313" key="3">
    <source>
        <dbReference type="Proteomes" id="UP000215914"/>
    </source>
</evidence>
<dbReference type="EMBL" id="CM007893">
    <property type="protein sequence ID" value="OTG26958.1"/>
    <property type="molecule type" value="Genomic_DNA"/>
</dbReference>
<proteinExistence type="predicted"/>
<accession>A0A251UUD6</accession>
<evidence type="ECO:0008006" key="4">
    <source>
        <dbReference type="Google" id="ProtNLM"/>
    </source>
</evidence>
<dbReference type="AlphaFoldDB" id="A0A251UUD6"/>
<feature type="chain" id="PRO_5013100845" description="Secreted protein" evidence="1">
    <location>
        <begin position="18"/>
        <end position="83"/>
    </location>
</feature>